<evidence type="ECO:0000313" key="1">
    <source>
        <dbReference type="EMBL" id="CAB4002997.1"/>
    </source>
</evidence>
<evidence type="ECO:0000313" key="2">
    <source>
        <dbReference type="Proteomes" id="UP001152795"/>
    </source>
</evidence>
<name>A0A7D9ICR0_PARCT</name>
<dbReference type="OrthoDB" id="5984319at2759"/>
<keyword evidence="2" id="KW-1185">Reference proteome</keyword>
<proteinExistence type="predicted"/>
<gene>
    <name evidence="1" type="ORF">PACLA_8A061309</name>
</gene>
<reference evidence="1" key="1">
    <citation type="submission" date="2020-04" db="EMBL/GenBank/DDBJ databases">
        <authorList>
            <person name="Alioto T."/>
            <person name="Alioto T."/>
            <person name="Gomez Garrido J."/>
        </authorList>
    </citation>
    <scope>NUCLEOTIDE SEQUENCE</scope>
    <source>
        <strain evidence="1">A484AB</strain>
    </source>
</reference>
<organism evidence="1 2">
    <name type="scientific">Paramuricea clavata</name>
    <name type="common">Red gorgonian</name>
    <name type="synonym">Violescent sea-whip</name>
    <dbReference type="NCBI Taxonomy" id="317549"/>
    <lineage>
        <taxon>Eukaryota</taxon>
        <taxon>Metazoa</taxon>
        <taxon>Cnidaria</taxon>
        <taxon>Anthozoa</taxon>
        <taxon>Octocorallia</taxon>
        <taxon>Malacalcyonacea</taxon>
        <taxon>Plexauridae</taxon>
        <taxon>Paramuricea</taxon>
    </lineage>
</organism>
<comment type="caution">
    <text evidence="1">The sequence shown here is derived from an EMBL/GenBank/DDBJ whole genome shotgun (WGS) entry which is preliminary data.</text>
</comment>
<dbReference type="Proteomes" id="UP001152795">
    <property type="component" value="Unassembled WGS sequence"/>
</dbReference>
<dbReference type="PANTHER" id="PTHR47331:SF1">
    <property type="entry name" value="GAG-LIKE PROTEIN"/>
    <property type="match status" value="1"/>
</dbReference>
<dbReference type="AlphaFoldDB" id="A0A7D9ICR0"/>
<dbReference type="EMBL" id="CACRXK020004507">
    <property type="protein sequence ID" value="CAB4002997.1"/>
    <property type="molecule type" value="Genomic_DNA"/>
</dbReference>
<accession>A0A7D9ICR0</accession>
<dbReference type="PANTHER" id="PTHR47331">
    <property type="entry name" value="PHD-TYPE DOMAIN-CONTAINING PROTEIN"/>
    <property type="match status" value="1"/>
</dbReference>
<protein>
    <submittedName>
        <fullName evidence="1">Uncharacterized protein</fullName>
    </submittedName>
</protein>
<sequence>MTIPRQELMGAILSSRLAQSLLKVLTVDRVIFWTDSENVWYWVRNHSRQFKRFVANRIAEVQRTTSPEQWKHAPGIQNPADLATRRQSAMELAKSTFWLERPSFLKDFEISGPSAPSVREEMKVEDIEKTVAQTYMVQARVDLGVDPNYFSTFRRLCCVTGWVQRFVTNCRLAWELRKRDRTLCSTEILDVEK</sequence>